<organism evidence="5 6">
    <name type="scientific">Araneus ventricosus</name>
    <name type="common">Orbweaver spider</name>
    <name type="synonym">Epeira ventricosa</name>
    <dbReference type="NCBI Taxonomy" id="182803"/>
    <lineage>
        <taxon>Eukaryota</taxon>
        <taxon>Metazoa</taxon>
        <taxon>Ecdysozoa</taxon>
        <taxon>Arthropoda</taxon>
        <taxon>Chelicerata</taxon>
        <taxon>Arachnida</taxon>
        <taxon>Araneae</taxon>
        <taxon>Araneomorphae</taxon>
        <taxon>Entelegynae</taxon>
        <taxon>Araneoidea</taxon>
        <taxon>Araneidae</taxon>
        <taxon>Araneus</taxon>
    </lineage>
</organism>
<dbReference type="GO" id="GO:0005886">
    <property type="term" value="C:plasma membrane"/>
    <property type="evidence" value="ECO:0007669"/>
    <property type="project" value="TreeGrafter"/>
</dbReference>
<evidence type="ECO:0000256" key="2">
    <source>
        <dbReference type="ARBA" id="ARBA00023157"/>
    </source>
</evidence>
<accession>A0A4Y2N900</accession>
<evidence type="ECO:0000256" key="3">
    <source>
        <dbReference type="ARBA" id="ARBA00023319"/>
    </source>
</evidence>
<dbReference type="Gene3D" id="2.60.40.10">
    <property type="entry name" value="Immunoglobulins"/>
    <property type="match status" value="1"/>
</dbReference>
<proteinExistence type="predicted"/>
<feature type="domain" description="Ig-like" evidence="4">
    <location>
        <begin position="2"/>
        <end position="86"/>
    </location>
</feature>
<keyword evidence="1" id="KW-0677">Repeat</keyword>
<dbReference type="SMART" id="SM00408">
    <property type="entry name" value="IGc2"/>
    <property type="match status" value="1"/>
</dbReference>
<dbReference type="GO" id="GO:0060828">
    <property type="term" value="P:regulation of canonical Wnt signaling pathway"/>
    <property type="evidence" value="ECO:0007669"/>
    <property type="project" value="TreeGrafter"/>
</dbReference>
<evidence type="ECO:0000313" key="6">
    <source>
        <dbReference type="Proteomes" id="UP000499080"/>
    </source>
</evidence>
<dbReference type="Pfam" id="PF13927">
    <property type="entry name" value="Ig_3"/>
    <property type="match status" value="1"/>
</dbReference>
<dbReference type="OrthoDB" id="2413561at2759"/>
<keyword evidence="5" id="KW-0418">Kinase</keyword>
<protein>
    <submittedName>
        <fullName evidence="5">Tyrosine-protein kinase-like otk</fullName>
    </submittedName>
</protein>
<evidence type="ECO:0000256" key="1">
    <source>
        <dbReference type="ARBA" id="ARBA00022737"/>
    </source>
</evidence>
<dbReference type="InterPro" id="IPR036179">
    <property type="entry name" value="Ig-like_dom_sf"/>
</dbReference>
<gene>
    <name evidence="5" type="primary">otk</name>
    <name evidence="5" type="ORF">AVEN_86062_1</name>
</gene>
<evidence type="ECO:0000259" key="4">
    <source>
        <dbReference type="PROSITE" id="PS50835"/>
    </source>
</evidence>
<dbReference type="PANTHER" id="PTHR10075:SF102">
    <property type="entry name" value="OFF-TRACK2-RELATED"/>
    <property type="match status" value="1"/>
</dbReference>
<dbReference type="GO" id="GO:0007156">
    <property type="term" value="P:homophilic cell adhesion via plasma membrane adhesion molecules"/>
    <property type="evidence" value="ECO:0007669"/>
    <property type="project" value="TreeGrafter"/>
</dbReference>
<keyword evidence="5" id="KW-0808">Transferase</keyword>
<dbReference type="InterPro" id="IPR013783">
    <property type="entry name" value="Ig-like_fold"/>
</dbReference>
<name>A0A4Y2N900_ARAVE</name>
<dbReference type="SUPFAM" id="SSF48726">
    <property type="entry name" value="Immunoglobulin"/>
    <property type="match status" value="1"/>
</dbReference>
<dbReference type="GO" id="GO:0016301">
    <property type="term" value="F:kinase activity"/>
    <property type="evidence" value="ECO:0007669"/>
    <property type="project" value="UniProtKB-KW"/>
</dbReference>
<keyword evidence="3" id="KW-0393">Immunoglobulin domain</keyword>
<comment type="caution">
    <text evidence="5">The sequence shown here is derived from an EMBL/GenBank/DDBJ whole genome shotgun (WGS) entry which is preliminary data.</text>
</comment>
<keyword evidence="6" id="KW-1185">Reference proteome</keyword>
<sequence>MPKFSVQPSDTVANEGDPVILHCLAEGDPLPIIQWDKNNELNGFNHQRFKVLENGSLYATEINADDEGKYGCTAGNSGGLRRHEVSLIVKGPFLLGVHARRRPTLRAAATALINILPQILKDYTSI</sequence>
<dbReference type="GO" id="GO:0007411">
    <property type="term" value="P:axon guidance"/>
    <property type="evidence" value="ECO:0007669"/>
    <property type="project" value="TreeGrafter"/>
</dbReference>
<keyword evidence="2" id="KW-1015">Disulfide bond</keyword>
<dbReference type="PANTHER" id="PTHR10075">
    <property type="entry name" value="BASIGIN RELATED"/>
    <property type="match status" value="1"/>
</dbReference>
<dbReference type="SMART" id="SM00409">
    <property type="entry name" value="IG"/>
    <property type="match status" value="1"/>
</dbReference>
<dbReference type="InterPro" id="IPR003598">
    <property type="entry name" value="Ig_sub2"/>
</dbReference>
<dbReference type="InterPro" id="IPR003599">
    <property type="entry name" value="Ig_sub"/>
</dbReference>
<dbReference type="GO" id="GO:0030424">
    <property type="term" value="C:axon"/>
    <property type="evidence" value="ECO:0007669"/>
    <property type="project" value="TreeGrafter"/>
</dbReference>
<dbReference type="InterPro" id="IPR007110">
    <property type="entry name" value="Ig-like_dom"/>
</dbReference>
<dbReference type="AlphaFoldDB" id="A0A4Y2N900"/>
<dbReference type="EMBL" id="BGPR01008568">
    <property type="protein sequence ID" value="GBN34617.1"/>
    <property type="molecule type" value="Genomic_DNA"/>
</dbReference>
<evidence type="ECO:0000313" key="5">
    <source>
        <dbReference type="EMBL" id="GBN34617.1"/>
    </source>
</evidence>
<reference evidence="5 6" key="1">
    <citation type="journal article" date="2019" name="Sci. Rep.">
        <title>Orb-weaving spider Araneus ventricosus genome elucidates the spidroin gene catalogue.</title>
        <authorList>
            <person name="Kono N."/>
            <person name="Nakamura H."/>
            <person name="Ohtoshi R."/>
            <person name="Moran D.A.P."/>
            <person name="Shinohara A."/>
            <person name="Yoshida Y."/>
            <person name="Fujiwara M."/>
            <person name="Mori M."/>
            <person name="Tomita M."/>
            <person name="Arakawa K."/>
        </authorList>
    </citation>
    <scope>NUCLEOTIDE SEQUENCE [LARGE SCALE GENOMIC DNA]</scope>
</reference>
<dbReference type="Proteomes" id="UP000499080">
    <property type="component" value="Unassembled WGS sequence"/>
</dbReference>
<dbReference type="GO" id="GO:0070593">
    <property type="term" value="P:dendrite self-avoidance"/>
    <property type="evidence" value="ECO:0007669"/>
    <property type="project" value="TreeGrafter"/>
</dbReference>
<dbReference type="FunFam" id="2.60.40.10:FF:000189">
    <property type="entry name" value="Neogenin isoform 3"/>
    <property type="match status" value="1"/>
</dbReference>
<dbReference type="GO" id="GO:0098632">
    <property type="term" value="F:cell-cell adhesion mediator activity"/>
    <property type="evidence" value="ECO:0007669"/>
    <property type="project" value="TreeGrafter"/>
</dbReference>
<dbReference type="PROSITE" id="PS50835">
    <property type="entry name" value="IG_LIKE"/>
    <property type="match status" value="1"/>
</dbReference>